<dbReference type="AlphaFoldDB" id="A0A0D0V2Z4"/>
<proteinExistence type="predicted"/>
<name>A0A0D0V2Z4_9ACTN</name>
<organism evidence="1 2">
    <name type="scientific">Micromonospora haikouensis</name>
    <dbReference type="NCBI Taxonomy" id="686309"/>
    <lineage>
        <taxon>Bacteria</taxon>
        <taxon>Bacillati</taxon>
        <taxon>Actinomycetota</taxon>
        <taxon>Actinomycetes</taxon>
        <taxon>Micromonosporales</taxon>
        <taxon>Micromonosporaceae</taxon>
        <taxon>Micromonospora</taxon>
    </lineage>
</organism>
<gene>
    <name evidence="1" type="ORF">TK50_07945</name>
</gene>
<keyword evidence="2" id="KW-1185">Reference proteome</keyword>
<dbReference type="PATRIC" id="fig|47853.6.peg.1693"/>
<reference evidence="1 2" key="1">
    <citation type="submission" date="2015-01" db="EMBL/GenBank/DDBJ databases">
        <title>Sequencing and annotation of Micromonospora carbonacea strain JXNU-1 genome.</title>
        <authorList>
            <person name="Long Z."/>
            <person name="Huang Y."/>
            <person name="Jiang Y."/>
        </authorList>
    </citation>
    <scope>NUCLEOTIDE SEQUENCE [LARGE SCALE GENOMIC DNA]</scope>
    <source>
        <strain evidence="1 2">JXNU-1</strain>
    </source>
</reference>
<evidence type="ECO:0000313" key="2">
    <source>
        <dbReference type="Proteomes" id="UP000032254"/>
    </source>
</evidence>
<dbReference type="Proteomes" id="UP000032254">
    <property type="component" value="Unassembled WGS sequence"/>
</dbReference>
<accession>A0A0D0V2Z4</accession>
<evidence type="ECO:0000313" key="1">
    <source>
        <dbReference type="EMBL" id="KIR65357.1"/>
    </source>
</evidence>
<protein>
    <submittedName>
        <fullName evidence="1">Uncharacterized protein</fullName>
    </submittedName>
</protein>
<sequence length="76" mass="7932">MMPMMSAPLDVVPVGVGTGAGGDEVASFGSTRPGTQHPPRAMRSTINAGQGFCHVLMIVNAIHTRHSANYTQQPSV</sequence>
<dbReference type="EMBL" id="JXSX01000001">
    <property type="protein sequence ID" value="KIR65357.1"/>
    <property type="molecule type" value="Genomic_DNA"/>
</dbReference>
<comment type="caution">
    <text evidence="1">The sequence shown here is derived from an EMBL/GenBank/DDBJ whole genome shotgun (WGS) entry which is preliminary data.</text>
</comment>